<dbReference type="EMBL" id="JBJXBP010000007">
    <property type="protein sequence ID" value="KAL3820498.1"/>
    <property type="molecule type" value="Genomic_DNA"/>
</dbReference>
<name>A0ABD3S816_9LAMI</name>
<protein>
    <submittedName>
        <fullName evidence="1">Uncharacterized protein</fullName>
    </submittedName>
</protein>
<evidence type="ECO:0000313" key="1">
    <source>
        <dbReference type="EMBL" id="KAL3820498.1"/>
    </source>
</evidence>
<organism evidence="1 2">
    <name type="scientific">Penstemon smallii</name>
    <dbReference type="NCBI Taxonomy" id="265156"/>
    <lineage>
        <taxon>Eukaryota</taxon>
        <taxon>Viridiplantae</taxon>
        <taxon>Streptophyta</taxon>
        <taxon>Embryophyta</taxon>
        <taxon>Tracheophyta</taxon>
        <taxon>Spermatophyta</taxon>
        <taxon>Magnoliopsida</taxon>
        <taxon>eudicotyledons</taxon>
        <taxon>Gunneridae</taxon>
        <taxon>Pentapetalae</taxon>
        <taxon>asterids</taxon>
        <taxon>lamiids</taxon>
        <taxon>Lamiales</taxon>
        <taxon>Plantaginaceae</taxon>
        <taxon>Cheloneae</taxon>
        <taxon>Penstemon</taxon>
    </lineage>
</organism>
<proteinExistence type="predicted"/>
<evidence type="ECO:0000313" key="2">
    <source>
        <dbReference type="Proteomes" id="UP001634393"/>
    </source>
</evidence>
<gene>
    <name evidence="1" type="ORF">ACJIZ3_006403</name>
</gene>
<dbReference type="Proteomes" id="UP001634393">
    <property type="component" value="Unassembled WGS sequence"/>
</dbReference>
<comment type="caution">
    <text evidence="1">The sequence shown here is derived from an EMBL/GenBank/DDBJ whole genome shotgun (WGS) entry which is preliminary data.</text>
</comment>
<keyword evidence="2" id="KW-1185">Reference proteome</keyword>
<reference evidence="1 2" key="1">
    <citation type="submission" date="2024-12" db="EMBL/GenBank/DDBJ databases">
        <title>The unique morphological basis and parallel evolutionary history of personate flowers in Penstemon.</title>
        <authorList>
            <person name="Depatie T.H."/>
            <person name="Wessinger C.A."/>
        </authorList>
    </citation>
    <scope>NUCLEOTIDE SEQUENCE [LARGE SCALE GENOMIC DNA]</scope>
    <source>
        <strain evidence="1">WTNN_2</strain>
        <tissue evidence="1">Leaf</tissue>
    </source>
</reference>
<dbReference type="AlphaFoldDB" id="A0ABD3S816"/>
<sequence>MYIDNVQPFLIEKFVYYGFDDPPINWFFGMYLSMAIRIVDAKSLCSVYKYLDEVSN</sequence>
<accession>A0ABD3S816</accession>